<feature type="repeat" description="WD" evidence="3">
    <location>
        <begin position="127"/>
        <end position="168"/>
    </location>
</feature>
<dbReference type="PANTHER" id="PTHR44090:SF1">
    <property type="entry name" value="SUPERKILLER COMPLEX PROTEIN 8"/>
    <property type="match status" value="1"/>
</dbReference>
<dbReference type="CDD" id="cd00200">
    <property type="entry name" value="WD40"/>
    <property type="match status" value="1"/>
</dbReference>
<keyword evidence="5" id="KW-1185">Reference proteome</keyword>
<feature type="repeat" description="WD" evidence="3">
    <location>
        <begin position="41"/>
        <end position="73"/>
    </location>
</feature>
<keyword evidence="1 3" id="KW-0853">WD repeat</keyword>
<feature type="repeat" description="WD" evidence="3">
    <location>
        <begin position="83"/>
        <end position="117"/>
    </location>
</feature>
<dbReference type="AlphaFoldDB" id="A0A1Y2FEJ4"/>
<accession>A0A1Y2FEJ4</accession>
<keyword evidence="2" id="KW-0677">Repeat</keyword>
<dbReference type="OrthoDB" id="538223at2759"/>
<dbReference type="PROSITE" id="PS50082">
    <property type="entry name" value="WD_REPEATS_2"/>
    <property type="match status" value="5"/>
</dbReference>
<dbReference type="Proteomes" id="UP000193920">
    <property type="component" value="Unassembled WGS sequence"/>
</dbReference>
<dbReference type="InterPro" id="IPR019775">
    <property type="entry name" value="WD40_repeat_CS"/>
</dbReference>
<dbReference type="InterPro" id="IPR036322">
    <property type="entry name" value="WD40_repeat_dom_sf"/>
</dbReference>
<dbReference type="Pfam" id="PF00400">
    <property type="entry name" value="WD40"/>
    <property type="match status" value="5"/>
</dbReference>
<sequence length="306" mass="33380">MSKSKVPTATNTISNIKNADKENVSSSSLFDQQYSLITVINDAHDEGIWSVIWTKATNRIITGSLDDKLKIWNSDHYTLASTLTGHSLGIVSLTTSQQGLEFASSSLDNQFRIWDLKLAIPSIIHVINAGSAEAWKIAFSPDGKYIASSSHSGNINIWNAVTGTKKTTIVTKGTFGMSITYSPNGMLIAMGTENGIVFVYDAVFGTLRCTFKNHKKPVRAVVFSPNSNMLASASDDNTINLYELSGSRQSCVCTLKGHTSWVLCLSFSSDGIHLASGSSDKTIKIWDVEKKFVSILFQITQIKYGE</sequence>
<dbReference type="PRINTS" id="PR00320">
    <property type="entry name" value="GPROTEINBRPT"/>
</dbReference>
<feature type="repeat" description="WD" evidence="3">
    <location>
        <begin position="211"/>
        <end position="252"/>
    </location>
</feature>
<organism evidence="4 5">
    <name type="scientific">Neocallimastix californiae</name>
    <dbReference type="NCBI Taxonomy" id="1754190"/>
    <lineage>
        <taxon>Eukaryota</taxon>
        <taxon>Fungi</taxon>
        <taxon>Fungi incertae sedis</taxon>
        <taxon>Chytridiomycota</taxon>
        <taxon>Chytridiomycota incertae sedis</taxon>
        <taxon>Neocallimastigomycetes</taxon>
        <taxon>Neocallimastigales</taxon>
        <taxon>Neocallimastigaceae</taxon>
        <taxon>Neocallimastix</taxon>
    </lineage>
</organism>
<dbReference type="InterPro" id="IPR051510">
    <property type="entry name" value="SKI8"/>
</dbReference>
<dbReference type="GO" id="GO:0032991">
    <property type="term" value="C:protein-containing complex"/>
    <property type="evidence" value="ECO:0007669"/>
    <property type="project" value="UniProtKB-ARBA"/>
</dbReference>
<comment type="caution">
    <text evidence="4">The sequence shown here is derived from an EMBL/GenBank/DDBJ whole genome shotgun (WGS) entry which is preliminary data.</text>
</comment>
<dbReference type="InterPro" id="IPR020472">
    <property type="entry name" value="WD40_PAC1"/>
</dbReference>
<dbReference type="EMBL" id="MCOG01000010">
    <property type="protein sequence ID" value="ORY81726.1"/>
    <property type="molecule type" value="Genomic_DNA"/>
</dbReference>
<gene>
    <name evidence="4" type="ORF">LY90DRAFT_4533</name>
</gene>
<evidence type="ECO:0000313" key="4">
    <source>
        <dbReference type="EMBL" id="ORY81726.1"/>
    </source>
</evidence>
<dbReference type="SMART" id="SM00320">
    <property type="entry name" value="WD40"/>
    <property type="match status" value="6"/>
</dbReference>
<dbReference type="Gene3D" id="2.130.10.10">
    <property type="entry name" value="YVTN repeat-like/Quinoprotein amine dehydrogenase"/>
    <property type="match status" value="1"/>
</dbReference>
<dbReference type="SUPFAM" id="SSF50978">
    <property type="entry name" value="WD40 repeat-like"/>
    <property type="match status" value="1"/>
</dbReference>
<name>A0A1Y2FEJ4_9FUNG</name>
<evidence type="ECO:0000256" key="3">
    <source>
        <dbReference type="PROSITE-ProRule" id="PRU00221"/>
    </source>
</evidence>
<dbReference type="InterPro" id="IPR015943">
    <property type="entry name" value="WD40/YVTN_repeat-like_dom_sf"/>
</dbReference>
<dbReference type="PROSITE" id="PS50294">
    <property type="entry name" value="WD_REPEATS_REGION"/>
    <property type="match status" value="5"/>
</dbReference>
<evidence type="ECO:0000256" key="1">
    <source>
        <dbReference type="ARBA" id="ARBA00022574"/>
    </source>
</evidence>
<reference evidence="4 5" key="1">
    <citation type="submission" date="2016-08" db="EMBL/GenBank/DDBJ databases">
        <title>A Parts List for Fungal Cellulosomes Revealed by Comparative Genomics.</title>
        <authorList>
            <consortium name="DOE Joint Genome Institute"/>
            <person name="Haitjema C.H."/>
            <person name="Gilmore S.P."/>
            <person name="Henske J.K."/>
            <person name="Solomon K.V."/>
            <person name="De Groot R."/>
            <person name="Kuo A."/>
            <person name="Mondo S.J."/>
            <person name="Salamov A.A."/>
            <person name="Labutti K."/>
            <person name="Zhao Z."/>
            <person name="Chiniquy J."/>
            <person name="Barry K."/>
            <person name="Brewer H.M."/>
            <person name="Purvine S.O."/>
            <person name="Wright A.T."/>
            <person name="Boxma B."/>
            <person name="Van Alen T."/>
            <person name="Hackstein J.H."/>
            <person name="Baker S.E."/>
            <person name="Grigoriev I.V."/>
            <person name="O'Malley M.A."/>
        </authorList>
    </citation>
    <scope>NUCLEOTIDE SEQUENCE [LARGE SCALE GENOMIC DNA]</scope>
    <source>
        <strain evidence="4 5">G1</strain>
    </source>
</reference>
<protein>
    <submittedName>
        <fullName evidence="4">WD40 repeat-like protein</fullName>
    </submittedName>
</protein>
<dbReference type="PANTHER" id="PTHR44090">
    <property type="entry name" value="WD REPEAT-CONTAINING PROTEIN 61"/>
    <property type="match status" value="1"/>
</dbReference>
<evidence type="ECO:0000256" key="2">
    <source>
        <dbReference type="ARBA" id="ARBA00022737"/>
    </source>
</evidence>
<proteinExistence type="predicted"/>
<feature type="repeat" description="WD" evidence="3">
    <location>
        <begin position="255"/>
        <end position="289"/>
    </location>
</feature>
<dbReference type="GO" id="GO:0005634">
    <property type="term" value="C:nucleus"/>
    <property type="evidence" value="ECO:0007669"/>
    <property type="project" value="TreeGrafter"/>
</dbReference>
<evidence type="ECO:0000313" key="5">
    <source>
        <dbReference type="Proteomes" id="UP000193920"/>
    </source>
</evidence>
<dbReference type="InterPro" id="IPR001680">
    <property type="entry name" value="WD40_rpt"/>
</dbReference>
<dbReference type="STRING" id="1754190.A0A1Y2FEJ4"/>
<dbReference type="PROSITE" id="PS00678">
    <property type="entry name" value="WD_REPEATS_1"/>
    <property type="match status" value="1"/>
</dbReference>